<evidence type="ECO:0000256" key="6">
    <source>
        <dbReference type="ARBA" id="ARBA00023002"/>
    </source>
</evidence>
<keyword evidence="5" id="KW-0521">NADP</keyword>
<evidence type="ECO:0000256" key="11">
    <source>
        <dbReference type="PIRSR" id="PIRSR000350-4"/>
    </source>
</evidence>
<feature type="binding site" evidence="10">
    <location>
        <position position="51"/>
    </location>
    <ligand>
        <name>FAD</name>
        <dbReference type="ChEBI" id="CHEBI:57692"/>
    </ligand>
</feature>
<evidence type="ECO:0000256" key="9">
    <source>
        <dbReference type="PIRSR" id="PIRSR000350-2"/>
    </source>
</evidence>
<dbReference type="GO" id="GO:0005829">
    <property type="term" value="C:cytosol"/>
    <property type="evidence" value="ECO:0007669"/>
    <property type="project" value="TreeGrafter"/>
</dbReference>
<dbReference type="GO" id="GO:0006749">
    <property type="term" value="P:glutathione metabolic process"/>
    <property type="evidence" value="ECO:0007669"/>
    <property type="project" value="TreeGrafter"/>
</dbReference>
<evidence type="ECO:0000256" key="3">
    <source>
        <dbReference type="ARBA" id="ARBA00022630"/>
    </source>
</evidence>
<feature type="domain" description="FAD/NAD(P)-binding" evidence="14">
    <location>
        <begin position="5"/>
        <end position="326"/>
    </location>
</feature>
<accession>A0A7W4J4C2</accession>
<reference evidence="15 16" key="1">
    <citation type="submission" date="2020-04" db="EMBL/GenBank/DDBJ databases">
        <title>Description of novel Gluconacetobacter.</title>
        <authorList>
            <person name="Sombolestani A."/>
        </authorList>
    </citation>
    <scope>NUCLEOTIDE SEQUENCE [LARGE SCALE GENOMIC DNA]</scope>
    <source>
        <strain evidence="15 16">LMG 21312</strain>
    </source>
</reference>
<dbReference type="RefSeq" id="WP_182940277.1">
    <property type="nucleotide sequence ID" value="NZ_JABEQH010000001.1"/>
</dbReference>
<feature type="binding site" evidence="10">
    <location>
        <position position="311"/>
    </location>
    <ligand>
        <name>FAD</name>
        <dbReference type="ChEBI" id="CHEBI:57692"/>
    </ligand>
</feature>
<evidence type="ECO:0000313" key="16">
    <source>
        <dbReference type="Proteomes" id="UP000561066"/>
    </source>
</evidence>
<evidence type="ECO:0000256" key="12">
    <source>
        <dbReference type="RuleBase" id="RU003691"/>
    </source>
</evidence>
<dbReference type="PIRSF" id="PIRSF000350">
    <property type="entry name" value="Mercury_reductase_MerA"/>
    <property type="match status" value="1"/>
</dbReference>
<keyword evidence="16" id="KW-1185">Reference proteome</keyword>
<dbReference type="InterPro" id="IPR012999">
    <property type="entry name" value="Pyr_OxRdtase_I_AS"/>
</dbReference>
<dbReference type="Pfam" id="PF02852">
    <property type="entry name" value="Pyr_redox_dim"/>
    <property type="match status" value="1"/>
</dbReference>
<dbReference type="EC" id="1.8.1.7" evidence="15"/>
<keyword evidence="10" id="KW-0520">NAD</keyword>
<evidence type="ECO:0000256" key="4">
    <source>
        <dbReference type="ARBA" id="ARBA00022827"/>
    </source>
</evidence>
<dbReference type="EMBL" id="JABEQH010000001">
    <property type="protein sequence ID" value="MBB2174412.1"/>
    <property type="molecule type" value="Genomic_DNA"/>
</dbReference>
<dbReference type="PROSITE" id="PS00076">
    <property type="entry name" value="PYRIDINE_REDOX_1"/>
    <property type="match status" value="1"/>
</dbReference>
<feature type="disulfide bond" description="Redox-active" evidence="11">
    <location>
        <begin position="42"/>
        <end position="47"/>
    </location>
</feature>
<comment type="caution">
    <text evidence="15">The sequence shown here is derived from an EMBL/GenBank/DDBJ whole genome shotgun (WGS) entry which is preliminary data.</text>
</comment>
<sequence length="466" mass="49905">MAYDFDLFVIGAGSGGVRCARIAAGHGARVAVAESRHWGGTCVNLGCVPKKLMVQAGEYGDLAEDSHGFGWDTARGHHDWAALIAAKDREIARLNGIYVSMLEKTGVTLFTGAARFEDAHTLLIGPGPLDLEAPVRRVTAERIVIATGSTPDLPDIEGIGYAISSDQAFHLETRPQHVCIVGGGYIGIEFSGIFQGLGSSVDLVYRQDLPLRGFDQDMRAGLRDAIEARGIRQHAGRSPTAIAPRPEGGYVVHLDDGGRIGADCVFFATGRRPKIDGLGLEHTAVRTTSGGRIVVDATGETDAPGIYAIGDVTNRDNLTPVAIAEGHTLADRLFGTGHPRDWSLATTPKAVFFSPPLATVGLTEEEAARDGAVDIYLARFTPMRHTLSGRTRRTVMKLVVDQHSQKVVGAHMLGDDAPEMMQGLAIAVTAGLSKHDFDRTVGIHPTSAEEFVTMRTRTRVTERQTD</sequence>
<comment type="similarity">
    <text evidence="1 12">Belongs to the class-I pyridine nucleotide-disulfide oxidoreductase family.</text>
</comment>
<dbReference type="PRINTS" id="PR00368">
    <property type="entry name" value="FADPNR"/>
</dbReference>
<organism evidence="15 16">
    <name type="scientific">Gluconacetobacter johannae</name>
    <dbReference type="NCBI Taxonomy" id="112140"/>
    <lineage>
        <taxon>Bacteria</taxon>
        <taxon>Pseudomonadati</taxon>
        <taxon>Pseudomonadota</taxon>
        <taxon>Alphaproteobacteria</taxon>
        <taxon>Acetobacterales</taxon>
        <taxon>Acetobacteraceae</taxon>
        <taxon>Gluconacetobacter</taxon>
    </lineage>
</organism>
<evidence type="ECO:0000256" key="1">
    <source>
        <dbReference type="ARBA" id="ARBA00007532"/>
    </source>
</evidence>
<feature type="active site" description="Proton acceptor" evidence="9">
    <location>
        <position position="444"/>
    </location>
</feature>
<dbReference type="Pfam" id="PF07992">
    <property type="entry name" value="Pyr_redox_2"/>
    <property type="match status" value="1"/>
</dbReference>
<name>A0A7W4J4C2_9PROT</name>
<feature type="binding site" evidence="10">
    <location>
        <begin position="182"/>
        <end position="189"/>
    </location>
    <ligand>
        <name>NAD(+)</name>
        <dbReference type="ChEBI" id="CHEBI:57540"/>
    </ligand>
</feature>
<keyword evidence="3 12" id="KW-0285">Flavoprotein</keyword>
<comment type="cofactor">
    <cofactor evidence="10">
        <name>FAD</name>
        <dbReference type="ChEBI" id="CHEBI:57692"/>
    </cofactor>
    <text evidence="10">Binds 1 FAD per subunit.</text>
</comment>
<protein>
    <submittedName>
        <fullName evidence="15">Glutathione-disulfide reductase</fullName>
        <ecNumber evidence="15">1.8.1.7</ecNumber>
    </submittedName>
</protein>
<evidence type="ECO:0000313" key="15">
    <source>
        <dbReference type="EMBL" id="MBB2174412.1"/>
    </source>
</evidence>
<dbReference type="InterPro" id="IPR046952">
    <property type="entry name" value="GSHR/TRXR-like"/>
</dbReference>
<dbReference type="SUPFAM" id="SSF51905">
    <property type="entry name" value="FAD/NAD(P)-binding domain"/>
    <property type="match status" value="1"/>
</dbReference>
<dbReference type="PRINTS" id="PR00411">
    <property type="entry name" value="PNDRDTASEI"/>
</dbReference>
<evidence type="ECO:0000256" key="7">
    <source>
        <dbReference type="ARBA" id="ARBA00023157"/>
    </source>
</evidence>
<evidence type="ECO:0000256" key="2">
    <source>
        <dbReference type="ARBA" id="ARBA00011738"/>
    </source>
</evidence>
<dbReference type="PANTHER" id="PTHR42737">
    <property type="entry name" value="GLUTATHIONE REDUCTASE"/>
    <property type="match status" value="1"/>
</dbReference>
<dbReference type="FunFam" id="3.50.50.60:FF:000051">
    <property type="entry name" value="Glutathione reductase"/>
    <property type="match status" value="1"/>
</dbReference>
<dbReference type="InterPro" id="IPR036188">
    <property type="entry name" value="FAD/NAD-bd_sf"/>
</dbReference>
<evidence type="ECO:0000256" key="10">
    <source>
        <dbReference type="PIRSR" id="PIRSR000350-3"/>
    </source>
</evidence>
<dbReference type="SUPFAM" id="SSF55424">
    <property type="entry name" value="FAD/NAD-linked reductases, dimerisation (C-terminal) domain"/>
    <property type="match status" value="1"/>
</dbReference>
<dbReference type="InterPro" id="IPR016156">
    <property type="entry name" value="FAD/NAD-linked_Rdtase_dimer_sf"/>
</dbReference>
<dbReference type="InterPro" id="IPR023753">
    <property type="entry name" value="FAD/NAD-binding_dom"/>
</dbReference>
<feature type="binding site" evidence="10">
    <location>
        <begin position="147"/>
        <end position="149"/>
    </location>
    <ligand>
        <name>FAD</name>
        <dbReference type="ChEBI" id="CHEBI:57692"/>
    </ligand>
</feature>
<dbReference type="InterPro" id="IPR001100">
    <property type="entry name" value="Pyr_nuc-diS_OxRdtase"/>
</dbReference>
<dbReference type="Gene3D" id="3.30.390.30">
    <property type="match status" value="1"/>
</dbReference>
<dbReference type="AlphaFoldDB" id="A0A7W4J4C2"/>
<keyword evidence="4 10" id="KW-0274">FAD</keyword>
<proteinExistence type="inferred from homology"/>
<dbReference type="InterPro" id="IPR004099">
    <property type="entry name" value="Pyr_nucl-diS_OxRdtase_dimer"/>
</dbReference>
<dbReference type="GO" id="GO:0004362">
    <property type="term" value="F:glutathione-disulfide reductase (NADPH) activity"/>
    <property type="evidence" value="ECO:0007669"/>
    <property type="project" value="UniProtKB-EC"/>
</dbReference>
<dbReference type="PANTHER" id="PTHR42737:SF2">
    <property type="entry name" value="GLUTATHIONE REDUCTASE"/>
    <property type="match status" value="1"/>
</dbReference>
<dbReference type="NCBIfam" id="NF004776">
    <property type="entry name" value="PRK06116.1"/>
    <property type="match status" value="1"/>
</dbReference>
<evidence type="ECO:0000256" key="5">
    <source>
        <dbReference type="ARBA" id="ARBA00022857"/>
    </source>
</evidence>
<dbReference type="Gene3D" id="3.50.50.60">
    <property type="entry name" value="FAD/NAD(P)-binding domain"/>
    <property type="match status" value="2"/>
</dbReference>
<comment type="subunit">
    <text evidence="2">Homodimer.</text>
</comment>
<keyword evidence="7" id="KW-1015">Disulfide bond</keyword>
<feature type="binding site" evidence="10">
    <location>
        <position position="270"/>
    </location>
    <ligand>
        <name>NAD(+)</name>
        <dbReference type="ChEBI" id="CHEBI:57540"/>
    </ligand>
</feature>
<evidence type="ECO:0000259" key="13">
    <source>
        <dbReference type="Pfam" id="PF02852"/>
    </source>
</evidence>
<dbReference type="Proteomes" id="UP000561066">
    <property type="component" value="Unassembled WGS sequence"/>
</dbReference>
<dbReference type="GO" id="GO:0050660">
    <property type="term" value="F:flavin adenine dinucleotide binding"/>
    <property type="evidence" value="ECO:0007669"/>
    <property type="project" value="InterPro"/>
</dbReference>
<feature type="domain" description="Pyridine nucleotide-disulphide oxidoreductase dimerisation" evidence="13">
    <location>
        <begin position="347"/>
        <end position="454"/>
    </location>
</feature>
<evidence type="ECO:0000259" key="14">
    <source>
        <dbReference type="Pfam" id="PF07992"/>
    </source>
</evidence>
<dbReference type="GO" id="GO:0045454">
    <property type="term" value="P:cell redox homeostasis"/>
    <property type="evidence" value="ECO:0007669"/>
    <property type="project" value="InterPro"/>
</dbReference>
<keyword evidence="10" id="KW-0547">Nucleotide-binding</keyword>
<gene>
    <name evidence="15" type="primary">gorA</name>
    <name evidence="15" type="ORF">HLH21_00555</name>
</gene>
<evidence type="ECO:0000256" key="8">
    <source>
        <dbReference type="ARBA" id="ARBA00023284"/>
    </source>
</evidence>
<keyword evidence="6 12" id="KW-0560">Oxidoreductase</keyword>
<keyword evidence="8 12" id="KW-0676">Redox-active center</keyword>
<dbReference type="GO" id="GO:0034599">
    <property type="term" value="P:cellular response to oxidative stress"/>
    <property type="evidence" value="ECO:0007669"/>
    <property type="project" value="TreeGrafter"/>
</dbReference>